<gene>
    <name evidence="2" type="primary">X975_11502</name>
    <name evidence="2" type="ORF">NPIL_240811</name>
</gene>
<dbReference type="OrthoDB" id="6516490at2759"/>
<evidence type="ECO:0000313" key="3">
    <source>
        <dbReference type="Proteomes" id="UP000887013"/>
    </source>
</evidence>
<reference evidence="2" key="1">
    <citation type="submission" date="2020-08" db="EMBL/GenBank/DDBJ databases">
        <title>Multicomponent nature underlies the extraordinary mechanical properties of spider dragline silk.</title>
        <authorList>
            <person name="Kono N."/>
            <person name="Nakamura H."/>
            <person name="Mori M."/>
            <person name="Yoshida Y."/>
            <person name="Ohtoshi R."/>
            <person name="Malay A.D."/>
            <person name="Moran D.A.P."/>
            <person name="Tomita M."/>
            <person name="Numata K."/>
            <person name="Arakawa K."/>
        </authorList>
    </citation>
    <scope>NUCLEOTIDE SEQUENCE</scope>
</reference>
<name>A0A8X6UN79_NEPPI</name>
<protein>
    <submittedName>
        <fullName evidence="2">Retrovirus-related Pol polyprotein from transposon TNT 1-94</fullName>
    </submittedName>
</protein>
<dbReference type="Proteomes" id="UP000887013">
    <property type="component" value="Unassembled WGS sequence"/>
</dbReference>
<evidence type="ECO:0000256" key="1">
    <source>
        <dbReference type="SAM" id="MobiDB-lite"/>
    </source>
</evidence>
<accession>A0A8X6UN79</accession>
<comment type="caution">
    <text evidence="2">The sequence shown here is derived from an EMBL/GenBank/DDBJ whole genome shotgun (WGS) entry which is preliminary data.</text>
</comment>
<dbReference type="EMBL" id="BMAW01032678">
    <property type="protein sequence ID" value="GFU26801.1"/>
    <property type="molecule type" value="Genomic_DNA"/>
</dbReference>
<feature type="compositionally biased region" description="Basic and acidic residues" evidence="1">
    <location>
        <begin position="9"/>
        <end position="20"/>
    </location>
</feature>
<dbReference type="AlphaFoldDB" id="A0A8X6UN79"/>
<feature type="region of interest" description="Disordered" evidence="1">
    <location>
        <begin position="1"/>
        <end position="22"/>
    </location>
</feature>
<evidence type="ECO:0000313" key="2">
    <source>
        <dbReference type="EMBL" id="GFU26801.1"/>
    </source>
</evidence>
<organism evidence="2 3">
    <name type="scientific">Nephila pilipes</name>
    <name type="common">Giant wood spider</name>
    <name type="synonym">Nephila maculata</name>
    <dbReference type="NCBI Taxonomy" id="299642"/>
    <lineage>
        <taxon>Eukaryota</taxon>
        <taxon>Metazoa</taxon>
        <taxon>Ecdysozoa</taxon>
        <taxon>Arthropoda</taxon>
        <taxon>Chelicerata</taxon>
        <taxon>Arachnida</taxon>
        <taxon>Araneae</taxon>
        <taxon>Araneomorphae</taxon>
        <taxon>Entelegynae</taxon>
        <taxon>Araneoidea</taxon>
        <taxon>Nephilidae</taxon>
        <taxon>Nephila</taxon>
    </lineage>
</organism>
<keyword evidence="3" id="KW-1185">Reference proteome</keyword>
<sequence length="157" mass="18672">MYYVYLPEESSRSNKEKPPDRLFYLANENKNDLENNKEVPSRSNKNKWGEVIEEEMKSLYINHERVLVKLPKGKEIYRSKENVTQMEILCNTMHDMSQKFGTHYDETFAPVVKHITISGFLTAAVYKRMHGKYIDIKQHFSIGDLHEDIYMKMPEEY</sequence>
<proteinExistence type="predicted"/>